<dbReference type="RefSeq" id="WP_171834029.1">
    <property type="nucleotide sequence ID" value="NZ_CP053708.1"/>
</dbReference>
<dbReference type="InterPro" id="IPR003698">
    <property type="entry name" value="Lipoyl_synth"/>
</dbReference>
<feature type="binding site" evidence="9">
    <location>
        <position position="108"/>
    </location>
    <ligand>
        <name>[4Fe-4S] cluster</name>
        <dbReference type="ChEBI" id="CHEBI:49883"/>
        <label>2</label>
        <note>4Fe-4S-S-AdoMet</note>
    </ligand>
</feature>
<dbReference type="AlphaFoldDB" id="A0A6M8HPA1"/>
<feature type="binding site" evidence="9">
    <location>
        <position position="104"/>
    </location>
    <ligand>
        <name>[4Fe-4S] cluster</name>
        <dbReference type="ChEBI" id="CHEBI:49883"/>
        <label>2</label>
        <note>4Fe-4S-S-AdoMet</note>
    </ligand>
</feature>
<keyword evidence="3 9" id="KW-0808">Transferase</keyword>
<keyword evidence="4 9" id="KW-0949">S-adenosyl-L-methionine</keyword>
<feature type="binding site" evidence="9">
    <location>
        <position position="111"/>
    </location>
    <ligand>
        <name>[4Fe-4S] cluster</name>
        <dbReference type="ChEBI" id="CHEBI:49883"/>
        <label>2</label>
        <note>4Fe-4S-S-AdoMet</note>
    </ligand>
</feature>
<dbReference type="NCBIfam" id="NF009544">
    <property type="entry name" value="PRK12928.1"/>
    <property type="match status" value="1"/>
</dbReference>
<dbReference type="SFLD" id="SFLDS00029">
    <property type="entry name" value="Radical_SAM"/>
    <property type="match status" value="1"/>
</dbReference>
<keyword evidence="1 9" id="KW-0004">4Fe-4S</keyword>
<evidence type="ECO:0000256" key="3">
    <source>
        <dbReference type="ARBA" id="ARBA00022679"/>
    </source>
</evidence>
<proteinExistence type="inferred from homology"/>
<evidence type="ECO:0000256" key="4">
    <source>
        <dbReference type="ARBA" id="ARBA00022691"/>
    </source>
</evidence>
<dbReference type="PANTHER" id="PTHR10949">
    <property type="entry name" value="LIPOYL SYNTHASE"/>
    <property type="match status" value="1"/>
</dbReference>
<dbReference type="PROSITE" id="PS51918">
    <property type="entry name" value="RADICAL_SAM"/>
    <property type="match status" value="1"/>
</dbReference>
<dbReference type="GO" id="GO:0046872">
    <property type="term" value="F:metal ion binding"/>
    <property type="evidence" value="ECO:0007669"/>
    <property type="project" value="UniProtKB-KW"/>
</dbReference>
<name>A0A6M8HPA1_9PROT</name>
<dbReference type="KEGG" id="lck:HN018_09775"/>
<accession>A0A6M8HPA1</accession>
<keyword evidence="6 9" id="KW-0408">Iron</keyword>
<organism evidence="12 13">
    <name type="scientific">Lichenicola cladoniae</name>
    <dbReference type="NCBI Taxonomy" id="1484109"/>
    <lineage>
        <taxon>Bacteria</taxon>
        <taxon>Pseudomonadati</taxon>
        <taxon>Pseudomonadota</taxon>
        <taxon>Alphaproteobacteria</taxon>
        <taxon>Acetobacterales</taxon>
        <taxon>Acetobacteraceae</taxon>
        <taxon>Lichenicola</taxon>
    </lineage>
</organism>
<dbReference type="EMBL" id="CP053708">
    <property type="protein sequence ID" value="QKE90289.1"/>
    <property type="molecule type" value="Genomic_DNA"/>
</dbReference>
<dbReference type="SFLD" id="SFLDG01058">
    <property type="entry name" value="lipoyl_synthase_like"/>
    <property type="match status" value="1"/>
</dbReference>
<dbReference type="NCBIfam" id="NF004019">
    <property type="entry name" value="PRK05481.1"/>
    <property type="match status" value="1"/>
</dbReference>
<feature type="region of interest" description="Disordered" evidence="10">
    <location>
        <begin position="19"/>
        <end position="44"/>
    </location>
</feature>
<dbReference type="GO" id="GO:0016992">
    <property type="term" value="F:lipoate synthase activity"/>
    <property type="evidence" value="ECO:0007669"/>
    <property type="project" value="UniProtKB-UniRule"/>
</dbReference>
<evidence type="ECO:0000256" key="5">
    <source>
        <dbReference type="ARBA" id="ARBA00022723"/>
    </source>
</evidence>
<evidence type="ECO:0000259" key="11">
    <source>
        <dbReference type="PROSITE" id="PS51918"/>
    </source>
</evidence>
<dbReference type="PANTHER" id="PTHR10949:SF0">
    <property type="entry name" value="LIPOYL SYNTHASE, MITOCHONDRIAL"/>
    <property type="match status" value="1"/>
</dbReference>
<dbReference type="Gene3D" id="3.20.20.70">
    <property type="entry name" value="Aldolase class I"/>
    <property type="match status" value="1"/>
</dbReference>
<feature type="binding site" evidence="9">
    <location>
        <position position="83"/>
    </location>
    <ligand>
        <name>[4Fe-4S] cluster</name>
        <dbReference type="ChEBI" id="CHEBI:49883"/>
        <label>1</label>
    </ligand>
</feature>
<dbReference type="InterPro" id="IPR013785">
    <property type="entry name" value="Aldolase_TIM"/>
</dbReference>
<evidence type="ECO:0000256" key="6">
    <source>
        <dbReference type="ARBA" id="ARBA00023004"/>
    </source>
</evidence>
<evidence type="ECO:0000256" key="2">
    <source>
        <dbReference type="ARBA" id="ARBA00022490"/>
    </source>
</evidence>
<comment type="similarity">
    <text evidence="9">Belongs to the radical SAM superfamily. Lipoyl synthase family.</text>
</comment>
<dbReference type="InterPro" id="IPR006638">
    <property type="entry name" value="Elp3/MiaA/NifB-like_rSAM"/>
</dbReference>
<protein>
    <recommendedName>
        <fullName evidence="9">Lipoyl synthase</fullName>
        <ecNumber evidence="9">2.8.1.8</ecNumber>
    </recommendedName>
    <alternativeName>
        <fullName evidence="9">Lip-syn</fullName>
        <shortName evidence="9">LS</shortName>
    </alternativeName>
    <alternativeName>
        <fullName evidence="9">Lipoate synthase</fullName>
    </alternativeName>
    <alternativeName>
        <fullName evidence="9">Lipoic acid synthase</fullName>
    </alternativeName>
    <alternativeName>
        <fullName evidence="9">Sulfur insertion protein LipA</fullName>
    </alternativeName>
</protein>
<evidence type="ECO:0000313" key="12">
    <source>
        <dbReference type="EMBL" id="QKE90289.1"/>
    </source>
</evidence>
<dbReference type="InterPro" id="IPR058240">
    <property type="entry name" value="rSAM_sf"/>
</dbReference>
<feature type="compositionally biased region" description="Basic and acidic residues" evidence="10">
    <location>
        <begin position="33"/>
        <end position="44"/>
    </location>
</feature>
<feature type="binding site" evidence="9">
    <location>
        <position position="89"/>
    </location>
    <ligand>
        <name>[4Fe-4S] cluster</name>
        <dbReference type="ChEBI" id="CHEBI:49883"/>
        <label>1</label>
    </ligand>
</feature>
<dbReference type="SUPFAM" id="SSF102114">
    <property type="entry name" value="Radical SAM enzymes"/>
    <property type="match status" value="1"/>
</dbReference>
<reference evidence="12 13" key="1">
    <citation type="journal article" date="2014" name="World J. Microbiol. Biotechnol.">
        <title>Biodiversity and physiological characteristics of Antarctic and Arctic lichens-associated bacteria.</title>
        <authorList>
            <person name="Lee Y.M."/>
            <person name="Kim E.H."/>
            <person name="Lee H.K."/>
            <person name="Hong S.G."/>
        </authorList>
    </citation>
    <scope>NUCLEOTIDE SEQUENCE [LARGE SCALE GENOMIC DNA]</scope>
    <source>
        <strain evidence="12 13">PAMC 26569</strain>
    </source>
</reference>
<dbReference type="SMART" id="SM00729">
    <property type="entry name" value="Elp3"/>
    <property type="match status" value="1"/>
</dbReference>
<dbReference type="CDD" id="cd01335">
    <property type="entry name" value="Radical_SAM"/>
    <property type="match status" value="1"/>
</dbReference>
<evidence type="ECO:0000256" key="7">
    <source>
        <dbReference type="ARBA" id="ARBA00023014"/>
    </source>
</evidence>
<evidence type="ECO:0000256" key="10">
    <source>
        <dbReference type="SAM" id="MobiDB-lite"/>
    </source>
</evidence>
<dbReference type="GO" id="GO:0009249">
    <property type="term" value="P:protein lipoylation"/>
    <property type="evidence" value="ECO:0007669"/>
    <property type="project" value="UniProtKB-UniRule"/>
</dbReference>
<dbReference type="HAMAP" id="MF_00206">
    <property type="entry name" value="Lipoyl_synth"/>
    <property type="match status" value="1"/>
</dbReference>
<dbReference type="FunFam" id="3.20.20.70:FF:000040">
    <property type="entry name" value="Lipoyl synthase"/>
    <property type="match status" value="1"/>
</dbReference>
<evidence type="ECO:0000256" key="8">
    <source>
        <dbReference type="ARBA" id="ARBA00047326"/>
    </source>
</evidence>
<dbReference type="SFLD" id="SFLDF00271">
    <property type="entry name" value="lipoyl_synthase"/>
    <property type="match status" value="1"/>
</dbReference>
<dbReference type="Proteomes" id="UP000500767">
    <property type="component" value="Chromosome"/>
</dbReference>
<dbReference type="GO" id="GO:0005737">
    <property type="term" value="C:cytoplasm"/>
    <property type="evidence" value="ECO:0007669"/>
    <property type="project" value="UniProtKB-SubCell"/>
</dbReference>
<feature type="binding site" evidence="9">
    <location>
        <position position="317"/>
    </location>
    <ligand>
        <name>[4Fe-4S] cluster</name>
        <dbReference type="ChEBI" id="CHEBI:49883"/>
        <label>1</label>
    </ligand>
</feature>
<keyword evidence="5 9" id="KW-0479">Metal-binding</keyword>
<sequence length="346" mass="38182">MSTRLLIDHRLGAVSQETAPSVAGSGAGPVVVRHPEKAHRPDNPILRKPDWIRVKAPNSPVYHETQKLMREHRLVTVCEEAACPNIGECWSQRHATMMIMGEICTRACSFCNVRTGQPLALDADEPNRVADAVAKLGLRHVVITSVDRDDLADGGARHFARVIAALRLASPNTTIEILTPDFLRKRGALEIVVEARPDVFNHNLETVPRLYPTIRPGARYYQSMRLLDTVKQLDASIFTKSGLMVGLGEQRLEILQVMDDFRIADVDFLTLGQYLQPSVKHAAVDRFVTPDEFADYAAMARAKGFLQVSATPLTRSSYHADEDFAALRAARALQNTRSANTAPASA</sequence>
<evidence type="ECO:0000256" key="9">
    <source>
        <dbReference type="HAMAP-Rule" id="MF_00206"/>
    </source>
</evidence>
<comment type="cofactor">
    <cofactor evidence="9">
        <name>[4Fe-4S] cluster</name>
        <dbReference type="ChEBI" id="CHEBI:49883"/>
    </cofactor>
    <text evidence="9">Binds 2 [4Fe-4S] clusters per subunit. One cluster is coordinated with 3 cysteines and an exchangeable S-adenosyl-L-methionine.</text>
</comment>
<dbReference type="NCBIfam" id="TIGR00510">
    <property type="entry name" value="lipA"/>
    <property type="match status" value="1"/>
</dbReference>
<keyword evidence="7 9" id="KW-0411">Iron-sulfur</keyword>
<comment type="function">
    <text evidence="9">Catalyzes the radical-mediated insertion of two sulfur atoms into the C-6 and C-8 positions of the octanoyl moiety bound to the lipoyl domains of lipoate-dependent enzymes, thereby converting the octanoylated domains into lipoylated derivatives.</text>
</comment>
<dbReference type="InterPro" id="IPR007197">
    <property type="entry name" value="rSAM"/>
</dbReference>
<feature type="binding site" evidence="9">
    <location>
        <position position="78"/>
    </location>
    <ligand>
        <name>[4Fe-4S] cluster</name>
        <dbReference type="ChEBI" id="CHEBI:49883"/>
        <label>1</label>
    </ligand>
</feature>
<feature type="domain" description="Radical SAM core" evidence="11">
    <location>
        <begin position="90"/>
        <end position="306"/>
    </location>
</feature>
<dbReference type="UniPathway" id="UPA00538">
    <property type="reaction ID" value="UER00593"/>
</dbReference>
<evidence type="ECO:0000313" key="13">
    <source>
        <dbReference type="Proteomes" id="UP000500767"/>
    </source>
</evidence>
<comment type="pathway">
    <text evidence="9">Protein modification; protein lipoylation via endogenous pathway; protein N(6)-(lipoyl)lysine from octanoyl-[acyl-carrier-protein]: step 2/2.</text>
</comment>
<comment type="subcellular location">
    <subcellularLocation>
        <location evidence="9">Cytoplasm</location>
    </subcellularLocation>
</comment>
<comment type="catalytic activity">
    <reaction evidence="8 9">
        <text>[[Fe-S] cluster scaffold protein carrying a second [4Fe-4S](2+) cluster] + N(6)-octanoyl-L-lysyl-[protein] + 2 oxidized [2Fe-2S]-[ferredoxin] + 2 S-adenosyl-L-methionine + 4 H(+) = [[Fe-S] cluster scaffold protein] + N(6)-[(R)-dihydrolipoyl]-L-lysyl-[protein] + 4 Fe(3+) + 2 hydrogen sulfide + 2 5'-deoxyadenosine + 2 L-methionine + 2 reduced [2Fe-2S]-[ferredoxin]</text>
        <dbReference type="Rhea" id="RHEA:16585"/>
        <dbReference type="Rhea" id="RHEA-COMP:9928"/>
        <dbReference type="Rhea" id="RHEA-COMP:10000"/>
        <dbReference type="Rhea" id="RHEA-COMP:10001"/>
        <dbReference type="Rhea" id="RHEA-COMP:10475"/>
        <dbReference type="Rhea" id="RHEA-COMP:14568"/>
        <dbReference type="Rhea" id="RHEA-COMP:14569"/>
        <dbReference type="ChEBI" id="CHEBI:15378"/>
        <dbReference type="ChEBI" id="CHEBI:17319"/>
        <dbReference type="ChEBI" id="CHEBI:29034"/>
        <dbReference type="ChEBI" id="CHEBI:29919"/>
        <dbReference type="ChEBI" id="CHEBI:33722"/>
        <dbReference type="ChEBI" id="CHEBI:33737"/>
        <dbReference type="ChEBI" id="CHEBI:33738"/>
        <dbReference type="ChEBI" id="CHEBI:57844"/>
        <dbReference type="ChEBI" id="CHEBI:59789"/>
        <dbReference type="ChEBI" id="CHEBI:78809"/>
        <dbReference type="ChEBI" id="CHEBI:83100"/>
        <dbReference type="EC" id="2.8.1.8"/>
    </reaction>
</comment>
<keyword evidence="2 9" id="KW-0963">Cytoplasm</keyword>
<evidence type="ECO:0000256" key="1">
    <source>
        <dbReference type="ARBA" id="ARBA00022485"/>
    </source>
</evidence>
<dbReference type="GO" id="GO:0051539">
    <property type="term" value="F:4 iron, 4 sulfur cluster binding"/>
    <property type="evidence" value="ECO:0007669"/>
    <property type="project" value="UniProtKB-UniRule"/>
</dbReference>
<dbReference type="Pfam" id="PF04055">
    <property type="entry name" value="Radical_SAM"/>
    <property type="match status" value="1"/>
</dbReference>
<gene>
    <name evidence="9 12" type="primary">lipA</name>
    <name evidence="12" type="ORF">HN018_09775</name>
</gene>
<dbReference type="EC" id="2.8.1.8" evidence="9"/>
<keyword evidence="13" id="KW-1185">Reference proteome</keyword>
<dbReference type="PIRSF" id="PIRSF005963">
    <property type="entry name" value="Lipoyl_synth"/>
    <property type="match status" value="1"/>
</dbReference>
<feature type="compositionally biased region" description="Low complexity" evidence="10">
    <location>
        <begin position="19"/>
        <end position="32"/>
    </location>
</feature>